<accession>A0A9X3MPS0</accession>
<gene>
    <name evidence="1" type="ORF">OM076_10075</name>
</gene>
<keyword evidence="2" id="KW-1185">Reference proteome</keyword>
<dbReference type="AlphaFoldDB" id="A0A9X3MPS0"/>
<protein>
    <recommendedName>
        <fullName evidence="3">GAF domain-containing protein</fullName>
    </recommendedName>
</protein>
<dbReference type="EMBL" id="JAPDOD010000006">
    <property type="protein sequence ID" value="MDA0160611.1"/>
    <property type="molecule type" value="Genomic_DNA"/>
</dbReference>
<reference evidence="1" key="1">
    <citation type="submission" date="2022-10" db="EMBL/GenBank/DDBJ databases">
        <title>The WGS of Solirubrobacter ginsenosidimutans DSM 21036.</title>
        <authorList>
            <person name="Jiang Z."/>
        </authorList>
    </citation>
    <scope>NUCLEOTIDE SEQUENCE</scope>
    <source>
        <strain evidence="1">DSM 21036</strain>
    </source>
</reference>
<sequence>MVSTDAGSGASASARLGVLGVGFADERPLSTADREYLTALGGISALTLARAPL</sequence>
<name>A0A9X3MPS0_9ACTN</name>
<evidence type="ECO:0000313" key="1">
    <source>
        <dbReference type="EMBL" id="MDA0160611.1"/>
    </source>
</evidence>
<organism evidence="1 2">
    <name type="scientific">Solirubrobacter ginsenosidimutans</name>
    <dbReference type="NCBI Taxonomy" id="490573"/>
    <lineage>
        <taxon>Bacteria</taxon>
        <taxon>Bacillati</taxon>
        <taxon>Actinomycetota</taxon>
        <taxon>Thermoleophilia</taxon>
        <taxon>Solirubrobacterales</taxon>
        <taxon>Solirubrobacteraceae</taxon>
        <taxon>Solirubrobacter</taxon>
    </lineage>
</organism>
<proteinExistence type="predicted"/>
<dbReference type="RefSeq" id="WP_270039548.1">
    <property type="nucleotide sequence ID" value="NZ_JAPDOD010000006.1"/>
</dbReference>
<dbReference type="Proteomes" id="UP001149140">
    <property type="component" value="Unassembled WGS sequence"/>
</dbReference>
<comment type="caution">
    <text evidence="1">The sequence shown here is derived from an EMBL/GenBank/DDBJ whole genome shotgun (WGS) entry which is preliminary data.</text>
</comment>
<evidence type="ECO:0008006" key="3">
    <source>
        <dbReference type="Google" id="ProtNLM"/>
    </source>
</evidence>
<evidence type="ECO:0000313" key="2">
    <source>
        <dbReference type="Proteomes" id="UP001149140"/>
    </source>
</evidence>